<evidence type="ECO:0000256" key="1">
    <source>
        <dbReference type="SAM" id="Phobius"/>
    </source>
</evidence>
<feature type="transmembrane region" description="Helical" evidence="1">
    <location>
        <begin position="25"/>
        <end position="44"/>
    </location>
</feature>
<keyword evidence="1" id="KW-1133">Transmembrane helix</keyword>
<reference evidence="2 3" key="1">
    <citation type="submission" date="2024-02" db="EMBL/GenBank/DDBJ databases">
        <title>Rhodopirellula caenicola NBRC 110016.</title>
        <authorList>
            <person name="Ichikawa N."/>
            <person name="Katano-Makiyama Y."/>
            <person name="Hidaka K."/>
        </authorList>
    </citation>
    <scope>NUCLEOTIDE SEQUENCE [LARGE SCALE GENOMIC DNA]</scope>
    <source>
        <strain evidence="2 3">NBRC 110016</strain>
    </source>
</reference>
<name>A0ABP9VJK7_9BACT</name>
<sequence>MLLTAIAIAITTASSVEIYGLITSSQWDYLVLAAIRLFVPLFLVHRIWRGRAWARFVLAAFTAWTIYINSHLIQLLPKMYDRSDSHSLLLVGSILLAYIPTGIAALFSSWISGLIAFRQDEVDLA</sequence>
<dbReference type="Proteomes" id="UP001416858">
    <property type="component" value="Unassembled WGS sequence"/>
</dbReference>
<feature type="transmembrane region" description="Helical" evidence="1">
    <location>
        <begin position="88"/>
        <end position="117"/>
    </location>
</feature>
<evidence type="ECO:0000313" key="2">
    <source>
        <dbReference type="EMBL" id="GAA5505379.1"/>
    </source>
</evidence>
<keyword evidence="3" id="KW-1185">Reference proteome</keyword>
<comment type="caution">
    <text evidence="2">The sequence shown here is derived from an EMBL/GenBank/DDBJ whole genome shotgun (WGS) entry which is preliminary data.</text>
</comment>
<dbReference type="EMBL" id="BAABRO010000001">
    <property type="protein sequence ID" value="GAA5505379.1"/>
    <property type="molecule type" value="Genomic_DNA"/>
</dbReference>
<protein>
    <submittedName>
        <fullName evidence="2">Uncharacterized protein</fullName>
    </submittedName>
</protein>
<keyword evidence="1" id="KW-0812">Transmembrane</keyword>
<proteinExistence type="predicted"/>
<gene>
    <name evidence="2" type="ORF">Rcae01_00824</name>
</gene>
<organism evidence="2 3">
    <name type="scientific">Novipirellula caenicola</name>
    <dbReference type="NCBI Taxonomy" id="1536901"/>
    <lineage>
        <taxon>Bacteria</taxon>
        <taxon>Pseudomonadati</taxon>
        <taxon>Planctomycetota</taxon>
        <taxon>Planctomycetia</taxon>
        <taxon>Pirellulales</taxon>
        <taxon>Pirellulaceae</taxon>
        <taxon>Novipirellula</taxon>
    </lineage>
</organism>
<feature type="transmembrane region" description="Helical" evidence="1">
    <location>
        <begin position="56"/>
        <end position="76"/>
    </location>
</feature>
<evidence type="ECO:0000313" key="3">
    <source>
        <dbReference type="Proteomes" id="UP001416858"/>
    </source>
</evidence>
<keyword evidence="1" id="KW-0472">Membrane</keyword>
<dbReference type="RefSeq" id="WP_345682418.1">
    <property type="nucleotide sequence ID" value="NZ_BAABRO010000001.1"/>
</dbReference>
<accession>A0ABP9VJK7</accession>